<sequence>MHLSNETVTTPASAIRTAGTHLFWATAPSPALMCSLERHGQIQPVLVRTTAGGLELVAGYARVAALGRLGRPVLARLVETENPAEPGLLYLADNAQRPLDDAMRLAAWHHFRPLLDDARLAEEVLPCLGITPGSRDAKLLADWLSLPKQWQGNLAAGRVPLAAGTVLSRMTDADRQAVAPLFAELSWSRSNAVNLLTWLFEAARMTGRPVARIMTEQGMEQTTQRGLSPKDAMSRLAALAREARHPTLSAMQARFTAAASDLTTGTRWRITQPDHFETDGVELSARIASPDQLERAVRDLQIMAERPSWHQLWKATTDHD</sequence>
<dbReference type="GO" id="GO:0007059">
    <property type="term" value="P:chromosome segregation"/>
    <property type="evidence" value="ECO:0007669"/>
    <property type="project" value="TreeGrafter"/>
</dbReference>
<comment type="caution">
    <text evidence="2">The sequence shown here is derived from an EMBL/GenBank/DDBJ whole genome shotgun (WGS) entry which is preliminary data.</text>
</comment>
<gene>
    <name evidence="2" type="ORF">GKC30_00400</name>
</gene>
<dbReference type="SMART" id="SM00470">
    <property type="entry name" value="ParB"/>
    <property type="match status" value="1"/>
</dbReference>
<dbReference type="Gene3D" id="3.90.1530.30">
    <property type="match status" value="1"/>
</dbReference>
<dbReference type="PANTHER" id="PTHR33375">
    <property type="entry name" value="CHROMOSOME-PARTITIONING PROTEIN PARB-RELATED"/>
    <property type="match status" value="1"/>
</dbReference>
<evidence type="ECO:0000313" key="2">
    <source>
        <dbReference type="EMBL" id="MUM76090.1"/>
    </source>
</evidence>
<dbReference type="AlphaFoldDB" id="A0A7K1KJ99"/>
<dbReference type="PANTHER" id="PTHR33375:SF1">
    <property type="entry name" value="CHROMOSOME-PARTITIONING PROTEIN PARB-RELATED"/>
    <property type="match status" value="1"/>
</dbReference>
<keyword evidence="3" id="KW-1185">Reference proteome</keyword>
<dbReference type="InterPro" id="IPR003115">
    <property type="entry name" value="ParB_N"/>
</dbReference>
<dbReference type="RefSeq" id="WP_367613895.1">
    <property type="nucleotide sequence ID" value="NZ_WODC01000001.1"/>
</dbReference>
<name>A0A7K1KJ99_9BACT</name>
<feature type="domain" description="ParB-like N-terminal" evidence="1">
    <location>
        <begin position="8"/>
        <end position="95"/>
    </location>
</feature>
<proteinExistence type="predicted"/>
<evidence type="ECO:0000259" key="1">
    <source>
        <dbReference type="SMART" id="SM00470"/>
    </source>
</evidence>
<protein>
    <recommendedName>
        <fullName evidence="1">ParB-like N-terminal domain-containing protein</fullName>
    </recommendedName>
</protein>
<dbReference type="EMBL" id="WODC01000001">
    <property type="protein sequence ID" value="MUM76090.1"/>
    <property type="molecule type" value="Genomic_DNA"/>
</dbReference>
<reference evidence="2 3" key="1">
    <citation type="submission" date="2019-11" db="EMBL/GenBank/DDBJ databases">
        <title>Pseudodesulfovibrio alkaliphilus, sp. nov., an alkaliphilic sulfate-reducing bacteria from mud volcano of Taman peninsula, Russia.</title>
        <authorList>
            <person name="Frolova A."/>
            <person name="Merkel A.Y."/>
            <person name="Slobodkin A.I."/>
        </authorList>
    </citation>
    <scope>NUCLEOTIDE SEQUENCE [LARGE SCALE GENOMIC DNA]</scope>
    <source>
        <strain evidence="2 3">F-1</strain>
    </source>
</reference>
<dbReference type="GO" id="GO:0005694">
    <property type="term" value="C:chromosome"/>
    <property type="evidence" value="ECO:0007669"/>
    <property type="project" value="TreeGrafter"/>
</dbReference>
<dbReference type="InterPro" id="IPR036086">
    <property type="entry name" value="ParB/Sulfiredoxin_sf"/>
</dbReference>
<dbReference type="SUPFAM" id="SSF110849">
    <property type="entry name" value="ParB/Sulfiredoxin"/>
    <property type="match status" value="1"/>
</dbReference>
<organism evidence="2 3">
    <name type="scientific">Pseudodesulfovibrio alkaliphilus</name>
    <dbReference type="NCBI Taxonomy" id="2661613"/>
    <lineage>
        <taxon>Bacteria</taxon>
        <taxon>Pseudomonadati</taxon>
        <taxon>Thermodesulfobacteriota</taxon>
        <taxon>Desulfovibrionia</taxon>
        <taxon>Desulfovibrionales</taxon>
        <taxon>Desulfovibrionaceae</taxon>
    </lineage>
</organism>
<dbReference type="Proteomes" id="UP000461162">
    <property type="component" value="Unassembled WGS sequence"/>
</dbReference>
<accession>A0A7K1KJ99</accession>
<evidence type="ECO:0000313" key="3">
    <source>
        <dbReference type="Proteomes" id="UP000461162"/>
    </source>
</evidence>
<dbReference type="InterPro" id="IPR050336">
    <property type="entry name" value="Chromosome_partition/occlusion"/>
</dbReference>